<feature type="compositionally biased region" description="Pro residues" evidence="3">
    <location>
        <begin position="374"/>
        <end position="390"/>
    </location>
</feature>
<dbReference type="GO" id="GO:1990528">
    <property type="term" value="C:Rvs161p-Rvs167p complex"/>
    <property type="evidence" value="ECO:0007669"/>
    <property type="project" value="TreeGrafter"/>
</dbReference>
<proteinExistence type="predicted"/>
<dbReference type="FunFam" id="2.30.30.40:FF:000072">
    <property type="entry name" value="Unconventional Myosin IB"/>
    <property type="match status" value="1"/>
</dbReference>
<dbReference type="SMART" id="SM00326">
    <property type="entry name" value="SH3"/>
    <property type="match status" value="1"/>
</dbReference>
<dbReference type="Pfam" id="PF07653">
    <property type="entry name" value="SH3_2"/>
    <property type="match status" value="1"/>
</dbReference>
<accession>A0A9W7APK1</accession>
<dbReference type="PROSITE" id="PS50002">
    <property type="entry name" value="SH3"/>
    <property type="match status" value="1"/>
</dbReference>
<dbReference type="GO" id="GO:0097320">
    <property type="term" value="P:plasma membrane tubulation"/>
    <property type="evidence" value="ECO:0007669"/>
    <property type="project" value="TreeGrafter"/>
</dbReference>
<protein>
    <recommendedName>
        <fullName evidence="4">SH3 domain-containing protein</fullName>
    </recommendedName>
</protein>
<comment type="caution">
    <text evidence="5">The sequence shown here is derived from an EMBL/GenBank/DDBJ whole genome shotgun (WGS) entry which is preliminary data.</text>
</comment>
<dbReference type="AlphaFoldDB" id="A0A9W7APK1"/>
<evidence type="ECO:0000313" key="5">
    <source>
        <dbReference type="EMBL" id="GMH73162.1"/>
    </source>
</evidence>
<feature type="region of interest" description="Disordered" evidence="3">
    <location>
        <begin position="166"/>
        <end position="185"/>
    </location>
</feature>
<dbReference type="PANTHER" id="PTHR47174:SF2">
    <property type="entry name" value="SH3 DOMAIN SIGNALLING PROTEIN (AFU_ORTHOLOGUE AFUA_5G07670)"/>
    <property type="match status" value="1"/>
</dbReference>
<dbReference type="PRINTS" id="PR00452">
    <property type="entry name" value="SH3DOMAIN"/>
</dbReference>
<dbReference type="Pfam" id="PF03114">
    <property type="entry name" value="BAR"/>
    <property type="match status" value="1"/>
</dbReference>
<evidence type="ECO:0000313" key="6">
    <source>
        <dbReference type="Proteomes" id="UP001165082"/>
    </source>
</evidence>
<dbReference type="GO" id="GO:0031097">
    <property type="term" value="C:medial cortex"/>
    <property type="evidence" value="ECO:0007669"/>
    <property type="project" value="TreeGrafter"/>
</dbReference>
<dbReference type="CDD" id="cd07307">
    <property type="entry name" value="BAR"/>
    <property type="match status" value="1"/>
</dbReference>
<reference evidence="5" key="1">
    <citation type="submission" date="2022-07" db="EMBL/GenBank/DDBJ databases">
        <title>Genome analysis of Parmales, a sister group of diatoms, reveals the evolutionary specialization of diatoms from phago-mixotrophs to photoautotrophs.</title>
        <authorList>
            <person name="Ban H."/>
            <person name="Sato S."/>
            <person name="Yoshikawa S."/>
            <person name="Kazumasa Y."/>
            <person name="Nakamura Y."/>
            <person name="Ichinomiya M."/>
            <person name="Saitoh K."/>
            <person name="Sato N."/>
            <person name="Blanc-Mathieu R."/>
            <person name="Endo H."/>
            <person name="Kuwata A."/>
            <person name="Ogata H."/>
        </authorList>
    </citation>
    <scope>NUCLEOTIDE SEQUENCE</scope>
</reference>
<dbReference type="SUPFAM" id="SSF103657">
    <property type="entry name" value="BAR/IMD domain-like"/>
    <property type="match status" value="1"/>
</dbReference>
<dbReference type="SUPFAM" id="SSF50044">
    <property type="entry name" value="SH3-domain"/>
    <property type="match status" value="1"/>
</dbReference>
<evidence type="ECO:0000259" key="4">
    <source>
        <dbReference type="PROSITE" id="PS50002"/>
    </source>
</evidence>
<dbReference type="InterPro" id="IPR046982">
    <property type="entry name" value="BIN3/RVS161-like"/>
</dbReference>
<dbReference type="InterPro" id="IPR036028">
    <property type="entry name" value="SH3-like_dom_sf"/>
</dbReference>
<keyword evidence="6" id="KW-1185">Reference proteome</keyword>
<dbReference type="InterPro" id="IPR027267">
    <property type="entry name" value="AH/BAR_dom_sf"/>
</dbReference>
<dbReference type="Gene3D" id="1.20.1270.60">
    <property type="entry name" value="Arfaptin homology (AH) domain/BAR domain"/>
    <property type="match status" value="1"/>
</dbReference>
<dbReference type="GO" id="GO:0006897">
    <property type="term" value="P:endocytosis"/>
    <property type="evidence" value="ECO:0007669"/>
    <property type="project" value="InterPro"/>
</dbReference>
<evidence type="ECO:0000256" key="3">
    <source>
        <dbReference type="SAM" id="MobiDB-lite"/>
    </source>
</evidence>
<dbReference type="InterPro" id="IPR004148">
    <property type="entry name" value="BAR_dom"/>
</dbReference>
<feature type="domain" description="SH3" evidence="4">
    <location>
        <begin position="393"/>
        <end position="450"/>
    </location>
</feature>
<feature type="compositionally biased region" description="Low complexity" evidence="3">
    <location>
        <begin position="363"/>
        <end position="373"/>
    </location>
</feature>
<dbReference type="GO" id="GO:0015629">
    <property type="term" value="C:actin cytoskeleton"/>
    <property type="evidence" value="ECO:0007669"/>
    <property type="project" value="TreeGrafter"/>
</dbReference>
<dbReference type="InterPro" id="IPR001452">
    <property type="entry name" value="SH3_domain"/>
</dbReference>
<feature type="region of interest" description="Disordered" evidence="3">
    <location>
        <begin position="295"/>
        <end position="399"/>
    </location>
</feature>
<feature type="compositionally biased region" description="Basic and acidic residues" evidence="3">
    <location>
        <begin position="295"/>
        <end position="329"/>
    </location>
</feature>
<sequence>MGKLKDFKRRGIETFLQAVGASETTVDTIYTEEYDKFNIMVDDLNEIGAGLSEYLISLKQNYSLGNDLAAVMDSYYNGELNRPWVSANPNLSHLSMHNEVAKMKQAWEENDEIVRKSVAHVWINRGLTPMRAFVNQVTPDIEEACVLRENYRKDADSYRRRYLAAQKKSRSAATPEKQAEANQEQAKLSVKLENANQLYEAQNTLVKAELEKAKIARDEAIEMMVVTVAACQMELFEQCYKRLVTACSDFPADKMKQVRASIQNEMRAGGPNPNMAPKGLSHKVGKAANIVTGKKGMDEYKREKEEKAVRDQAALDRARQVAMEDERRRAAGLSGPPSPPKRGGTSKGPPLPPKRFSNPTVKPPSATISSAPKAKPPALPKKSVPPPPPKRASAAPTCRALFDNVPDDSDELAFKVGDIITVIKKDDSGWWEGTIRGKKGIFPSNFVKEI</sequence>
<name>A0A9W7APK1_9STRA</name>
<dbReference type="EMBL" id="BRXZ01002931">
    <property type="protein sequence ID" value="GMH73162.1"/>
    <property type="molecule type" value="Genomic_DNA"/>
</dbReference>
<dbReference type="Proteomes" id="UP001165082">
    <property type="component" value="Unassembled WGS sequence"/>
</dbReference>
<dbReference type="GO" id="GO:0043332">
    <property type="term" value="C:mating projection tip"/>
    <property type="evidence" value="ECO:0007669"/>
    <property type="project" value="TreeGrafter"/>
</dbReference>
<dbReference type="PANTHER" id="PTHR47174">
    <property type="entry name" value="BRIDGING INTEGRATOR 3"/>
    <property type="match status" value="1"/>
</dbReference>
<dbReference type="GO" id="GO:0051666">
    <property type="term" value="P:actin cortical patch localization"/>
    <property type="evidence" value="ECO:0007669"/>
    <property type="project" value="InterPro"/>
</dbReference>
<evidence type="ECO:0000256" key="2">
    <source>
        <dbReference type="PROSITE-ProRule" id="PRU00192"/>
    </source>
</evidence>
<dbReference type="GO" id="GO:0008289">
    <property type="term" value="F:lipid binding"/>
    <property type="evidence" value="ECO:0007669"/>
    <property type="project" value="TreeGrafter"/>
</dbReference>
<dbReference type="OrthoDB" id="207120at2759"/>
<dbReference type="Gene3D" id="2.30.30.40">
    <property type="entry name" value="SH3 Domains"/>
    <property type="match status" value="1"/>
</dbReference>
<evidence type="ECO:0000256" key="1">
    <source>
        <dbReference type="ARBA" id="ARBA00022443"/>
    </source>
</evidence>
<organism evidence="5 6">
    <name type="scientific">Triparma retinervis</name>
    <dbReference type="NCBI Taxonomy" id="2557542"/>
    <lineage>
        <taxon>Eukaryota</taxon>
        <taxon>Sar</taxon>
        <taxon>Stramenopiles</taxon>
        <taxon>Ochrophyta</taxon>
        <taxon>Bolidophyceae</taxon>
        <taxon>Parmales</taxon>
        <taxon>Triparmaceae</taxon>
        <taxon>Triparma</taxon>
    </lineage>
</organism>
<keyword evidence="1 2" id="KW-0728">SH3 domain</keyword>
<gene>
    <name evidence="5" type="ORF">TrRE_jg10754</name>
</gene>